<protein>
    <recommendedName>
        <fullName evidence="6">NADP-dependent oxidoreductase domain-containing protein</fullName>
    </recommendedName>
</protein>
<evidence type="ECO:0000256" key="4">
    <source>
        <dbReference type="SAM" id="SignalP"/>
    </source>
</evidence>
<feature type="region of interest" description="Disordered" evidence="3">
    <location>
        <begin position="30"/>
        <end position="54"/>
    </location>
</feature>
<name>A0A0G4G3X9_9ALVE</name>
<keyword evidence="4" id="KW-0732">Signal</keyword>
<dbReference type="EMBL" id="CDMZ01000858">
    <property type="protein sequence ID" value="CEM22788.1"/>
    <property type="molecule type" value="Genomic_DNA"/>
</dbReference>
<dbReference type="SUPFAM" id="SSF51430">
    <property type="entry name" value="NAD(P)-linked oxidoreductase"/>
    <property type="match status" value="1"/>
</dbReference>
<feature type="chain" id="PRO_5005189945" description="NADP-dependent oxidoreductase domain-containing protein" evidence="4">
    <location>
        <begin position="18"/>
        <end position="252"/>
    </location>
</feature>
<feature type="signal peptide" evidence="4">
    <location>
        <begin position="1"/>
        <end position="17"/>
    </location>
</feature>
<dbReference type="PANTHER" id="PTHR43827:SF3">
    <property type="entry name" value="NADP-DEPENDENT OXIDOREDUCTASE DOMAIN-CONTAINING PROTEIN"/>
    <property type="match status" value="1"/>
</dbReference>
<accession>A0A0G4G3X9</accession>
<proteinExistence type="predicted"/>
<evidence type="ECO:0000256" key="1">
    <source>
        <dbReference type="ARBA" id="ARBA00022857"/>
    </source>
</evidence>
<feature type="compositionally biased region" description="Basic and acidic residues" evidence="3">
    <location>
        <begin position="40"/>
        <end position="54"/>
    </location>
</feature>
<evidence type="ECO:0000256" key="2">
    <source>
        <dbReference type="ARBA" id="ARBA00023002"/>
    </source>
</evidence>
<dbReference type="AlphaFoldDB" id="A0A0G4G3X9"/>
<evidence type="ECO:0008006" key="6">
    <source>
        <dbReference type="Google" id="ProtNLM"/>
    </source>
</evidence>
<organism evidence="5">
    <name type="scientific">Chromera velia CCMP2878</name>
    <dbReference type="NCBI Taxonomy" id="1169474"/>
    <lineage>
        <taxon>Eukaryota</taxon>
        <taxon>Sar</taxon>
        <taxon>Alveolata</taxon>
        <taxon>Colpodellida</taxon>
        <taxon>Chromeraceae</taxon>
        <taxon>Chromera</taxon>
    </lineage>
</organism>
<dbReference type="PANTHER" id="PTHR43827">
    <property type="entry name" value="2,5-DIKETO-D-GLUCONIC ACID REDUCTASE"/>
    <property type="match status" value="1"/>
</dbReference>
<keyword evidence="2" id="KW-0560">Oxidoreductase</keyword>
<sequence length="252" mass="27432">MFLLGLCCVLQPFLCVALLLPHQWATKSAADTQTPLDTRGSAKDPLLRGRGGSRRETAAAVSRAPLLGLLSGLCTRACESGAAETAGSPTKLKIPKNTIGLGTCCVTGKECYDRVLEGLALGYRVIDTATHYENEAEVGEALDEGLRRGYLKAEEAFVISKGSLELHPYLQEEELVKLYRDKGIRVVLKWHLQKGFLPIAASKSRDRLRENLAISKAASQGRAEIEFDVKDMNILASMEKNARCGFDPNLIA</sequence>
<reference evidence="5" key="1">
    <citation type="submission" date="2014-11" db="EMBL/GenBank/DDBJ databases">
        <authorList>
            <person name="Otto D Thomas"/>
            <person name="Naeem Raeece"/>
        </authorList>
    </citation>
    <scope>NUCLEOTIDE SEQUENCE</scope>
</reference>
<keyword evidence="1" id="KW-0521">NADP</keyword>
<evidence type="ECO:0000256" key="3">
    <source>
        <dbReference type="SAM" id="MobiDB-lite"/>
    </source>
</evidence>
<evidence type="ECO:0000313" key="5">
    <source>
        <dbReference type="EMBL" id="CEM22788.1"/>
    </source>
</evidence>
<dbReference type="VEuPathDB" id="CryptoDB:Cvel_20089"/>
<dbReference type="GO" id="GO:0016616">
    <property type="term" value="F:oxidoreductase activity, acting on the CH-OH group of donors, NAD or NADP as acceptor"/>
    <property type="evidence" value="ECO:0007669"/>
    <property type="project" value="UniProtKB-ARBA"/>
</dbReference>
<gene>
    <name evidence="5" type="ORF">Cvel_20089</name>
</gene>
<dbReference type="Gene3D" id="3.20.20.100">
    <property type="entry name" value="NADP-dependent oxidoreductase domain"/>
    <property type="match status" value="2"/>
</dbReference>
<dbReference type="InterPro" id="IPR020471">
    <property type="entry name" value="AKR"/>
</dbReference>
<dbReference type="InterPro" id="IPR036812">
    <property type="entry name" value="NAD(P)_OxRdtase_dom_sf"/>
</dbReference>